<dbReference type="Proteomes" id="UP000034894">
    <property type="component" value="Unassembled WGS sequence"/>
</dbReference>
<evidence type="ECO:0000313" key="3">
    <source>
        <dbReference type="Proteomes" id="UP000034894"/>
    </source>
</evidence>
<name>A0A0G1DKF4_9BACT</name>
<reference evidence="2 3" key="1">
    <citation type="journal article" date="2015" name="Nature">
        <title>rRNA introns, odd ribosomes, and small enigmatic genomes across a large radiation of phyla.</title>
        <authorList>
            <person name="Brown C.T."/>
            <person name="Hug L.A."/>
            <person name="Thomas B.C."/>
            <person name="Sharon I."/>
            <person name="Castelle C.J."/>
            <person name="Singh A."/>
            <person name="Wilkins M.J."/>
            <person name="Williams K.H."/>
            <person name="Banfield J.F."/>
        </authorList>
    </citation>
    <scope>NUCLEOTIDE SEQUENCE [LARGE SCALE GENOMIC DNA]</scope>
</reference>
<accession>A0A0G1DKF4</accession>
<evidence type="ECO:0000313" key="2">
    <source>
        <dbReference type="EMBL" id="KKS98062.1"/>
    </source>
</evidence>
<dbReference type="AlphaFoldDB" id="A0A0G1DKF4"/>
<feature type="signal peptide" evidence="1">
    <location>
        <begin position="1"/>
        <end position="20"/>
    </location>
</feature>
<protein>
    <submittedName>
        <fullName evidence="2">Uncharacterized protein</fullName>
    </submittedName>
</protein>
<evidence type="ECO:0000256" key="1">
    <source>
        <dbReference type="SAM" id="SignalP"/>
    </source>
</evidence>
<keyword evidence="1" id="KW-0732">Signal</keyword>
<gene>
    <name evidence="2" type="ORF">UV73_C0003G0004</name>
</gene>
<proteinExistence type="predicted"/>
<organism evidence="2 3">
    <name type="scientific">Candidatus Gottesmanbacteria bacterium GW2011_GWA2_43_14</name>
    <dbReference type="NCBI Taxonomy" id="1618443"/>
    <lineage>
        <taxon>Bacteria</taxon>
        <taxon>Candidatus Gottesmaniibacteriota</taxon>
    </lineage>
</organism>
<feature type="chain" id="PRO_5002536670" evidence="1">
    <location>
        <begin position="21"/>
        <end position="249"/>
    </location>
</feature>
<dbReference type="STRING" id="1618443.UV73_C0003G0004"/>
<sequence length="249" mass="27044">MLKNLFLLFLLLINISPVLAGDLPKGVKPEQGKAWNLAPVPDSFTGEIIGDTYTELSFWNVGQLSGDPVYSKAAVSNNCAKSTTPGCGEGAPLEGTFSGGPDGVITIESYEYKLKEGKYFEFITGGKTFKYTIENPEIFSKYNWDGSANAEERKLEDSGVTIENVSRNVEVNLPNPDGTYDEKNWKLAVDLDDDAGSLPVGTHIRTWAFGRAVLSFDDGTIFKMAAKSEIVLLSPAAKQSKIKLLPGAY</sequence>
<comment type="caution">
    <text evidence="2">The sequence shown here is derived from an EMBL/GenBank/DDBJ whole genome shotgun (WGS) entry which is preliminary data.</text>
</comment>
<dbReference type="EMBL" id="LCFP01000003">
    <property type="protein sequence ID" value="KKS98062.1"/>
    <property type="molecule type" value="Genomic_DNA"/>
</dbReference>